<evidence type="ECO:0000313" key="3">
    <source>
        <dbReference type="Proteomes" id="UP001162162"/>
    </source>
</evidence>
<feature type="region of interest" description="Disordered" evidence="1">
    <location>
        <begin position="40"/>
        <end position="61"/>
    </location>
</feature>
<dbReference type="AlphaFoldDB" id="A0AAV8Z618"/>
<evidence type="ECO:0000256" key="1">
    <source>
        <dbReference type="SAM" id="MobiDB-lite"/>
    </source>
</evidence>
<sequence length="136" mass="15494">MRPNAPQKVDYGICGTGVRPPEILTHLQAQFMDENPELTFKNATGRKRVENESHDRRPLTSIRKHHLGSSLDLPPCDYHLVGPPKSSGGFENDEEIEQFVHNWLVVQPLTFYDDGIKKLPIRWEKCVSVEGVYIGK</sequence>
<dbReference type="GO" id="GO:0003676">
    <property type="term" value="F:nucleic acid binding"/>
    <property type="evidence" value="ECO:0007669"/>
    <property type="project" value="InterPro"/>
</dbReference>
<evidence type="ECO:0000313" key="2">
    <source>
        <dbReference type="EMBL" id="KAJ8959653.1"/>
    </source>
</evidence>
<keyword evidence="3" id="KW-1185">Reference proteome</keyword>
<feature type="compositionally biased region" description="Basic and acidic residues" evidence="1">
    <location>
        <begin position="47"/>
        <end position="58"/>
    </location>
</feature>
<organism evidence="2 3">
    <name type="scientific">Aromia moschata</name>
    <dbReference type="NCBI Taxonomy" id="1265417"/>
    <lineage>
        <taxon>Eukaryota</taxon>
        <taxon>Metazoa</taxon>
        <taxon>Ecdysozoa</taxon>
        <taxon>Arthropoda</taxon>
        <taxon>Hexapoda</taxon>
        <taxon>Insecta</taxon>
        <taxon>Pterygota</taxon>
        <taxon>Neoptera</taxon>
        <taxon>Endopterygota</taxon>
        <taxon>Coleoptera</taxon>
        <taxon>Polyphaga</taxon>
        <taxon>Cucujiformia</taxon>
        <taxon>Chrysomeloidea</taxon>
        <taxon>Cerambycidae</taxon>
        <taxon>Cerambycinae</taxon>
        <taxon>Callichromatini</taxon>
        <taxon>Aromia</taxon>
    </lineage>
</organism>
<accession>A0AAV8Z618</accession>
<dbReference type="InterPro" id="IPR036397">
    <property type="entry name" value="RNaseH_sf"/>
</dbReference>
<gene>
    <name evidence="2" type="ORF">NQ318_021841</name>
</gene>
<reference evidence="2" key="1">
    <citation type="journal article" date="2023" name="Insect Mol. Biol.">
        <title>Genome sequencing provides insights into the evolution of gene families encoding plant cell wall-degrading enzymes in longhorned beetles.</title>
        <authorList>
            <person name="Shin N.R."/>
            <person name="Okamura Y."/>
            <person name="Kirsch R."/>
            <person name="Pauchet Y."/>
        </authorList>
    </citation>
    <scope>NUCLEOTIDE SEQUENCE</scope>
    <source>
        <strain evidence="2">AMC_N1</strain>
    </source>
</reference>
<proteinExistence type="predicted"/>
<name>A0AAV8Z618_9CUCU</name>
<comment type="caution">
    <text evidence="2">The sequence shown here is derived from an EMBL/GenBank/DDBJ whole genome shotgun (WGS) entry which is preliminary data.</text>
</comment>
<dbReference type="Proteomes" id="UP001162162">
    <property type="component" value="Unassembled WGS sequence"/>
</dbReference>
<protein>
    <submittedName>
        <fullName evidence="2">Uncharacterized protein</fullName>
    </submittedName>
</protein>
<dbReference type="Gene3D" id="3.30.420.10">
    <property type="entry name" value="Ribonuclease H-like superfamily/Ribonuclease H"/>
    <property type="match status" value="1"/>
</dbReference>
<dbReference type="EMBL" id="JAPWTK010000012">
    <property type="protein sequence ID" value="KAJ8959653.1"/>
    <property type="molecule type" value="Genomic_DNA"/>
</dbReference>